<dbReference type="Pfam" id="PF01545">
    <property type="entry name" value="Cation_efflux"/>
    <property type="match status" value="1"/>
</dbReference>
<dbReference type="PANTHER" id="PTHR11562:SF17">
    <property type="entry name" value="RE54080P-RELATED"/>
    <property type="match status" value="1"/>
</dbReference>
<evidence type="ECO:0000256" key="8">
    <source>
        <dbReference type="ARBA" id="ARBA00023136"/>
    </source>
</evidence>
<dbReference type="SUPFAM" id="SSF161111">
    <property type="entry name" value="Cation efflux protein transmembrane domain-like"/>
    <property type="match status" value="1"/>
</dbReference>
<evidence type="ECO:0000256" key="9">
    <source>
        <dbReference type="SAM" id="Phobius"/>
    </source>
</evidence>
<dbReference type="Pfam" id="PF16916">
    <property type="entry name" value="ZT_dimer"/>
    <property type="match status" value="1"/>
</dbReference>
<feature type="domain" description="Cation efflux protein transmembrane" evidence="10">
    <location>
        <begin position="20"/>
        <end position="207"/>
    </location>
</feature>
<keyword evidence="13" id="KW-1185">Reference proteome</keyword>
<evidence type="ECO:0000259" key="11">
    <source>
        <dbReference type="Pfam" id="PF16916"/>
    </source>
</evidence>
<organism evidence="12 13">
    <name type="scientific">Chitinophaga pollutisoli</name>
    <dbReference type="NCBI Taxonomy" id="3133966"/>
    <lineage>
        <taxon>Bacteria</taxon>
        <taxon>Pseudomonadati</taxon>
        <taxon>Bacteroidota</taxon>
        <taxon>Chitinophagia</taxon>
        <taxon>Chitinophagales</taxon>
        <taxon>Chitinophagaceae</taxon>
        <taxon>Chitinophaga</taxon>
    </lineage>
</organism>
<keyword evidence="6 9" id="KW-1133">Transmembrane helix</keyword>
<evidence type="ECO:0000256" key="7">
    <source>
        <dbReference type="ARBA" id="ARBA00023065"/>
    </source>
</evidence>
<evidence type="ECO:0000256" key="1">
    <source>
        <dbReference type="ARBA" id="ARBA00004141"/>
    </source>
</evidence>
<feature type="transmembrane region" description="Helical" evidence="9">
    <location>
        <begin position="153"/>
        <end position="173"/>
    </location>
</feature>
<dbReference type="InterPro" id="IPR050681">
    <property type="entry name" value="CDF/SLC30A"/>
</dbReference>
<evidence type="ECO:0000256" key="4">
    <source>
        <dbReference type="ARBA" id="ARBA00022692"/>
    </source>
</evidence>
<evidence type="ECO:0000313" key="12">
    <source>
        <dbReference type="EMBL" id="WZN39801.1"/>
    </source>
</evidence>
<dbReference type="NCBIfam" id="TIGR01297">
    <property type="entry name" value="CDF"/>
    <property type="match status" value="1"/>
</dbReference>
<comment type="similarity">
    <text evidence="2">Belongs to the cation diffusion facilitator (CDF) transporter (TC 2.A.4) family. SLC30A subfamily.</text>
</comment>
<dbReference type="InterPro" id="IPR027469">
    <property type="entry name" value="Cation_efflux_TMD_sf"/>
</dbReference>
<protein>
    <submittedName>
        <fullName evidence="12">Cation diffusion facilitator family transporter</fullName>
    </submittedName>
</protein>
<name>A0ABZ2YJB6_9BACT</name>
<keyword evidence="4 9" id="KW-0812">Transmembrane</keyword>
<reference evidence="13" key="1">
    <citation type="submission" date="2024-03" db="EMBL/GenBank/DDBJ databases">
        <title>Chitinophaga horti sp. nov., isolated from garden soil.</title>
        <authorList>
            <person name="Lee D.S."/>
            <person name="Han D.M."/>
            <person name="Baek J.H."/>
            <person name="Choi D.G."/>
            <person name="Jeon J.H."/>
            <person name="Jeon C.O."/>
        </authorList>
    </citation>
    <scope>NUCLEOTIDE SEQUENCE [LARGE SCALE GENOMIC DNA]</scope>
    <source>
        <strain evidence="13">GPA1</strain>
    </source>
</reference>
<dbReference type="PANTHER" id="PTHR11562">
    <property type="entry name" value="CATION EFFLUX PROTEIN/ ZINC TRANSPORTER"/>
    <property type="match status" value="1"/>
</dbReference>
<keyword evidence="8 9" id="KW-0472">Membrane</keyword>
<evidence type="ECO:0000256" key="6">
    <source>
        <dbReference type="ARBA" id="ARBA00022989"/>
    </source>
</evidence>
<comment type="subcellular location">
    <subcellularLocation>
        <location evidence="1">Membrane</location>
        <topology evidence="1">Multi-pass membrane protein</topology>
    </subcellularLocation>
</comment>
<evidence type="ECO:0000259" key="10">
    <source>
        <dbReference type="Pfam" id="PF01545"/>
    </source>
</evidence>
<keyword evidence="7" id="KW-0406">Ion transport</keyword>
<feature type="domain" description="Cation efflux protein cytoplasmic" evidence="11">
    <location>
        <begin position="215"/>
        <end position="278"/>
    </location>
</feature>
<evidence type="ECO:0000256" key="2">
    <source>
        <dbReference type="ARBA" id="ARBA00008873"/>
    </source>
</evidence>
<gene>
    <name evidence="12" type="ORF">WJU16_17625</name>
</gene>
<dbReference type="InterPro" id="IPR002524">
    <property type="entry name" value="Cation_efflux"/>
</dbReference>
<sequence length="299" mass="31746">MHDHDHSHTLHAGQLNRAFLIGIGLNGMFVVVEAAAGLATGSLALLSDAGHNLSDVASLGLSMVAFRLARIPPGSKYTYGYRKSTILISLLNAVILLVAVGAIGYEAVHRLQNPVPLQGGTVAVVAGVGIAVNTVSALLFLKDKDKDLNIKGAYLHLVADALVSLGTVIAGLLMLFTGWYWLDAVVSLFVMAVIVYGTWGLMNDSLRLSMDGVPAGITVEKVREQAREIPGVVDLHHVHIWAVSTTENALTAHVTIAPGLSAGEVDRVKHDLKHLLASLNIVHATLETENTHTDKDVGF</sequence>
<keyword evidence="5" id="KW-0862">Zinc</keyword>
<keyword evidence="3" id="KW-0813">Transport</keyword>
<accession>A0ABZ2YJB6</accession>
<dbReference type="Proteomes" id="UP001485459">
    <property type="component" value="Chromosome"/>
</dbReference>
<feature type="transmembrane region" description="Helical" evidence="9">
    <location>
        <begin position="117"/>
        <end position="141"/>
    </location>
</feature>
<dbReference type="InterPro" id="IPR036837">
    <property type="entry name" value="Cation_efflux_CTD_sf"/>
</dbReference>
<feature type="transmembrane region" description="Helical" evidence="9">
    <location>
        <begin position="20"/>
        <end position="44"/>
    </location>
</feature>
<feature type="transmembrane region" description="Helical" evidence="9">
    <location>
        <begin position="179"/>
        <end position="201"/>
    </location>
</feature>
<dbReference type="SUPFAM" id="SSF160240">
    <property type="entry name" value="Cation efflux protein cytoplasmic domain-like"/>
    <property type="match status" value="1"/>
</dbReference>
<dbReference type="EMBL" id="CP149822">
    <property type="protein sequence ID" value="WZN39801.1"/>
    <property type="molecule type" value="Genomic_DNA"/>
</dbReference>
<dbReference type="InterPro" id="IPR027470">
    <property type="entry name" value="Cation_efflux_CTD"/>
</dbReference>
<evidence type="ECO:0000256" key="3">
    <source>
        <dbReference type="ARBA" id="ARBA00022448"/>
    </source>
</evidence>
<dbReference type="Gene3D" id="1.20.1510.10">
    <property type="entry name" value="Cation efflux protein transmembrane domain"/>
    <property type="match status" value="1"/>
</dbReference>
<dbReference type="InterPro" id="IPR058533">
    <property type="entry name" value="Cation_efflux_TM"/>
</dbReference>
<feature type="transmembrane region" description="Helical" evidence="9">
    <location>
        <begin position="85"/>
        <end position="105"/>
    </location>
</feature>
<evidence type="ECO:0000313" key="13">
    <source>
        <dbReference type="Proteomes" id="UP001485459"/>
    </source>
</evidence>
<dbReference type="RefSeq" id="WP_341834769.1">
    <property type="nucleotide sequence ID" value="NZ_CP149822.1"/>
</dbReference>
<keyword evidence="5" id="KW-0864">Zinc transport</keyword>
<proteinExistence type="inferred from homology"/>
<evidence type="ECO:0000256" key="5">
    <source>
        <dbReference type="ARBA" id="ARBA00022906"/>
    </source>
</evidence>